<organism evidence="1">
    <name type="scientific">viral metagenome</name>
    <dbReference type="NCBI Taxonomy" id="1070528"/>
    <lineage>
        <taxon>unclassified sequences</taxon>
        <taxon>metagenomes</taxon>
        <taxon>organismal metagenomes</taxon>
    </lineage>
</organism>
<dbReference type="Gene3D" id="3.30.1360.170">
    <property type="match status" value="1"/>
</dbReference>
<evidence type="ECO:0000313" key="1">
    <source>
        <dbReference type="EMBL" id="QHS91105.1"/>
    </source>
</evidence>
<dbReference type="GO" id="GO:0050797">
    <property type="term" value="F:thymidylate synthase (FAD) activity"/>
    <property type="evidence" value="ECO:0007669"/>
    <property type="project" value="InterPro"/>
</dbReference>
<protein>
    <recommendedName>
        <fullName evidence="2">Thymidylate synthase</fullName>
    </recommendedName>
</protein>
<dbReference type="EMBL" id="MN739155">
    <property type="protein sequence ID" value="QHS91105.1"/>
    <property type="molecule type" value="Genomic_DNA"/>
</dbReference>
<dbReference type="Pfam" id="PF02511">
    <property type="entry name" value="Thy1"/>
    <property type="match status" value="1"/>
</dbReference>
<proteinExistence type="predicted"/>
<dbReference type="PANTHER" id="PTHR34934">
    <property type="entry name" value="FLAVIN-DEPENDENT THYMIDYLATE SYNTHASE"/>
    <property type="match status" value="1"/>
</dbReference>
<dbReference type="SUPFAM" id="SSF69796">
    <property type="entry name" value="Thymidylate synthase-complementing protein Thy1"/>
    <property type="match status" value="1"/>
</dbReference>
<dbReference type="InterPro" id="IPR003669">
    <property type="entry name" value="Thymidylate_synthase_ThyX"/>
</dbReference>
<dbReference type="CDD" id="cd20175">
    <property type="entry name" value="ThyX"/>
    <property type="match status" value="1"/>
</dbReference>
<dbReference type="InterPro" id="IPR036098">
    <property type="entry name" value="Thymidylate_synthase_ThyX_sf"/>
</dbReference>
<dbReference type="GO" id="GO:0006231">
    <property type="term" value="P:dTMP biosynthetic process"/>
    <property type="evidence" value="ECO:0007669"/>
    <property type="project" value="InterPro"/>
</dbReference>
<dbReference type="NCBIfam" id="TIGR02170">
    <property type="entry name" value="thyX"/>
    <property type="match status" value="1"/>
</dbReference>
<accession>A0A6C0BFK9</accession>
<dbReference type="GO" id="GO:0050660">
    <property type="term" value="F:flavin adenine dinucleotide binding"/>
    <property type="evidence" value="ECO:0007669"/>
    <property type="project" value="InterPro"/>
</dbReference>
<reference evidence="1" key="1">
    <citation type="journal article" date="2020" name="Nature">
        <title>Giant virus diversity and host interactions through global metagenomics.</title>
        <authorList>
            <person name="Schulz F."/>
            <person name="Roux S."/>
            <person name="Paez-Espino D."/>
            <person name="Jungbluth S."/>
            <person name="Walsh D.A."/>
            <person name="Denef V.J."/>
            <person name="McMahon K.D."/>
            <person name="Konstantinidis K.T."/>
            <person name="Eloe-Fadrosh E.A."/>
            <person name="Kyrpides N.C."/>
            <person name="Woyke T."/>
        </authorList>
    </citation>
    <scope>NUCLEOTIDE SEQUENCE</scope>
    <source>
        <strain evidence="1">GVMAG-M-3300013004-44</strain>
    </source>
</reference>
<evidence type="ECO:0008006" key="2">
    <source>
        <dbReference type="Google" id="ProtNLM"/>
    </source>
</evidence>
<dbReference type="GO" id="GO:0004799">
    <property type="term" value="F:thymidylate synthase activity"/>
    <property type="evidence" value="ECO:0007669"/>
    <property type="project" value="TreeGrafter"/>
</dbReference>
<name>A0A6C0BFK9_9ZZZZ</name>
<dbReference type="PANTHER" id="PTHR34934:SF1">
    <property type="entry name" value="FLAVIN-DEPENDENT THYMIDYLATE SYNTHASE"/>
    <property type="match status" value="1"/>
</dbReference>
<dbReference type="AlphaFoldDB" id="A0A6C0BFK9"/>
<sequence>MALEASQSQSQTIKNYLTTDRVGFVECLETFGNDLTVVNAARVSFDKESLEFTEADKKLVNYLAKHDHVSPFFHPQIRFRIKMPIFVAREWYRHTIGLARNEVSRRYVDTPPECWVPFPNEIRERDPRLKQGSKSTPVDDSDRVHSILSNQTNAALKTYHDLLDNHVAPELARTILPQSMYTEFIETGSLAAYARLCRLRLNPAAQKEIRDYAEAISVCLAAKFPVSWEALQKSF</sequence>
<dbReference type="PROSITE" id="PS51331">
    <property type="entry name" value="THYX"/>
    <property type="match status" value="1"/>
</dbReference>
<dbReference type="GO" id="GO:0070402">
    <property type="term" value="F:NADPH binding"/>
    <property type="evidence" value="ECO:0007669"/>
    <property type="project" value="TreeGrafter"/>
</dbReference>